<evidence type="ECO:0000313" key="3">
    <source>
        <dbReference type="EMBL" id="OQR89549.1"/>
    </source>
</evidence>
<keyword evidence="1" id="KW-0812">Transmembrane</keyword>
<keyword evidence="3" id="KW-0012">Acyltransferase</keyword>
<dbReference type="PANTHER" id="PTHR23028">
    <property type="entry name" value="ACETYLTRANSFERASE"/>
    <property type="match status" value="1"/>
</dbReference>
<comment type="caution">
    <text evidence="3">The sequence shown here is derived from an EMBL/GenBank/DDBJ whole genome shotgun (WGS) entry which is preliminary data.</text>
</comment>
<sequence>MKYDQVPIDSSTPNHGTSIRLVEASVTTLHEEANKLDDTVELNEGSTPSHYPITYRPDIDGLRTLAVVPVVIFHAYPHILTGGFIGVDIFFVISGYLISGILFKEFQKGSFTYSGFYSRRVRRIFPGLLL</sequence>
<dbReference type="AlphaFoldDB" id="A0A1V9YUT2"/>
<gene>
    <name evidence="3" type="ORF">THRCLA_22672</name>
</gene>
<dbReference type="EMBL" id="JNBS01002714">
    <property type="protein sequence ID" value="OQR89549.1"/>
    <property type="molecule type" value="Genomic_DNA"/>
</dbReference>
<evidence type="ECO:0000256" key="1">
    <source>
        <dbReference type="SAM" id="Phobius"/>
    </source>
</evidence>
<feature type="domain" description="Acyltransferase 3" evidence="2">
    <location>
        <begin position="58"/>
        <end position="129"/>
    </location>
</feature>
<dbReference type="Proteomes" id="UP000243217">
    <property type="component" value="Unassembled WGS sequence"/>
</dbReference>
<name>A0A1V9YUT2_9STRA</name>
<dbReference type="PANTHER" id="PTHR23028:SF53">
    <property type="entry name" value="ACYL_TRANSF_3 DOMAIN-CONTAINING PROTEIN"/>
    <property type="match status" value="1"/>
</dbReference>
<dbReference type="Pfam" id="PF01757">
    <property type="entry name" value="Acyl_transf_3"/>
    <property type="match status" value="1"/>
</dbReference>
<organism evidence="3 4">
    <name type="scientific">Thraustotheca clavata</name>
    <dbReference type="NCBI Taxonomy" id="74557"/>
    <lineage>
        <taxon>Eukaryota</taxon>
        <taxon>Sar</taxon>
        <taxon>Stramenopiles</taxon>
        <taxon>Oomycota</taxon>
        <taxon>Saprolegniomycetes</taxon>
        <taxon>Saprolegniales</taxon>
        <taxon>Achlyaceae</taxon>
        <taxon>Thraustotheca</taxon>
    </lineage>
</organism>
<keyword evidence="3" id="KW-0808">Transferase</keyword>
<dbReference type="OrthoDB" id="207378at2759"/>
<dbReference type="GO" id="GO:0000271">
    <property type="term" value="P:polysaccharide biosynthetic process"/>
    <property type="evidence" value="ECO:0007669"/>
    <property type="project" value="TreeGrafter"/>
</dbReference>
<dbReference type="InterPro" id="IPR002656">
    <property type="entry name" value="Acyl_transf_3_dom"/>
</dbReference>
<reference evidence="3 4" key="1">
    <citation type="journal article" date="2014" name="Genome Biol. Evol.">
        <title>The secreted proteins of Achlya hypogyna and Thraustotheca clavata identify the ancestral oomycete secretome and reveal gene acquisitions by horizontal gene transfer.</title>
        <authorList>
            <person name="Misner I."/>
            <person name="Blouin N."/>
            <person name="Leonard G."/>
            <person name="Richards T.A."/>
            <person name="Lane C.E."/>
        </authorList>
    </citation>
    <scope>NUCLEOTIDE SEQUENCE [LARGE SCALE GENOMIC DNA]</scope>
    <source>
        <strain evidence="3 4">ATCC 34112</strain>
    </source>
</reference>
<feature type="transmembrane region" description="Helical" evidence="1">
    <location>
        <begin position="79"/>
        <end position="103"/>
    </location>
</feature>
<evidence type="ECO:0000259" key="2">
    <source>
        <dbReference type="Pfam" id="PF01757"/>
    </source>
</evidence>
<dbReference type="InterPro" id="IPR050879">
    <property type="entry name" value="Acyltransferase_3"/>
</dbReference>
<accession>A0A1V9YUT2</accession>
<proteinExistence type="predicted"/>
<keyword evidence="1" id="KW-0472">Membrane</keyword>
<keyword evidence="4" id="KW-1185">Reference proteome</keyword>
<evidence type="ECO:0000313" key="4">
    <source>
        <dbReference type="Proteomes" id="UP000243217"/>
    </source>
</evidence>
<keyword evidence="1" id="KW-1133">Transmembrane helix</keyword>
<dbReference type="GO" id="GO:0016020">
    <property type="term" value="C:membrane"/>
    <property type="evidence" value="ECO:0007669"/>
    <property type="project" value="TreeGrafter"/>
</dbReference>
<feature type="non-terminal residue" evidence="3">
    <location>
        <position position="130"/>
    </location>
</feature>
<protein>
    <submittedName>
        <fullName evidence="3">Acyltransferase family protein</fullName>
    </submittedName>
</protein>
<dbReference type="GO" id="GO:0016747">
    <property type="term" value="F:acyltransferase activity, transferring groups other than amino-acyl groups"/>
    <property type="evidence" value="ECO:0007669"/>
    <property type="project" value="InterPro"/>
</dbReference>